<keyword evidence="2" id="KW-0479">Metal-binding</keyword>
<evidence type="ECO:0000259" key="3">
    <source>
        <dbReference type="Pfam" id="PF12850"/>
    </source>
</evidence>
<dbReference type="InterPro" id="IPR024654">
    <property type="entry name" value="Calcineurin-like_PHP_lpxH"/>
</dbReference>
<dbReference type="InterPro" id="IPR000979">
    <property type="entry name" value="Phosphodiesterase_MJ0936/Vps29"/>
</dbReference>
<dbReference type="GO" id="GO:0016787">
    <property type="term" value="F:hydrolase activity"/>
    <property type="evidence" value="ECO:0007669"/>
    <property type="project" value="UniProtKB-UniRule"/>
</dbReference>
<dbReference type="AlphaFoldDB" id="A0A9D1R270"/>
<dbReference type="GO" id="GO:0046872">
    <property type="term" value="F:metal ion binding"/>
    <property type="evidence" value="ECO:0007669"/>
    <property type="project" value="UniProtKB-KW"/>
</dbReference>
<evidence type="ECO:0000256" key="2">
    <source>
        <dbReference type="RuleBase" id="RU362039"/>
    </source>
</evidence>
<comment type="similarity">
    <text evidence="1 2">Belongs to the metallophosphoesterase superfamily. YfcE family.</text>
</comment>
<keyword evidence="4" id="KW-0378">Hydrolase</keyword>
<dbReference type="Gene3D" id="3.60.21.10">
    <property type="match status" value="1"/>
</dbReference>
<feature type="domain" description="Calcineurin-like phosphoesterase" evidence="3">
    <location>
        <begin position="1"/>
        <end position="161"/>
    </location>
</feature>
<proteinExistence type="inferred from homology"/>
<dbReference type="PANTHER" id="PTHR11124">
    <property type="entry name" value="VACUOLAR SORTING PROTEIN VPS29"/>
    <property type="match status" value="1"/>
</dbReference>
<evidence type="ECO:0000256" key="1">
    <source>
        <dbReference type="ARBA" id="ARBA00008950"/>
    </source>
</evidence>
<accession>A0A9D1R270</accession>
<reference evidence="4" key="1">
    <citation type="journal article" date="2021" name="PeerJ">
        <title>Extensive microbial diversity within the chicken gut microbiome revealed by metagenomics and culture.</title>
        <authorList>
            <person name="Gilroy R."/>
            <person name="Ravi A."/>
            <person name="Getino M."/>
            <person name="Pursley I."/>
            <person name="Horton D.L."/>
            <person name="Alikhan N.F."/>
            <person name="Baker D."/>
            <person name="Gharbi K."/>
            <person name="Hall N."/>
            <person name="Watson M."/>
            <person name="Adriaenssens E.M."/>
            <person name="Foster-Nyarko E."/>
            <person name="Jarju S."/>
            <person name="Secka A."/>
            <person name="Antonio M."/>
            <person name="Oren A."/>
            <person name="Chaudhuri R.R."/>
            <person name="La Ragione R."/>
            <person name="Hildebrand F."/>
            <person name="Pallen M.J."/>
        </authorList>
    </citation>
    <scope>NUCLEOTIDE SEQUENCE</scope>
    <source>
        <strain evidence="4">ChiSxjej5B17-1746</strain>
    </source>
</reference>
<organism evidence="4 5">
    <name type="scientific">Candidatus Bilophila faecipullorum</name>
    <dbReference type="NCBI Taxonomy" id="2838482"/>
    <lineage>
        <taxon>Bacteria</taxon>
        <taxon>Pseudomonadati</taxon>
        <taxon>Thermodesulfobacteriota</taxon>
        <taxon>Desulfovibrionia</taxon>
        <taxon>Desulfovibrionales</taxon>
        <taxon>Desulfovibrionaceae</taxon>
        <taxon>Bilophila</taxon>
    </lineage>
</organism>
<protein>
    <recommendedName>
        <fullName evidence="2">Phosphoesterase</fullName>
        <ecNumber evidence="2">3.1.4.-</ecNumber>
    </recommendedName>
</protein>
<name>A0A9D1R270_9BACT</name>
<evidence type="ECO:0000313" key="4">
    <source>
        <dbReference type="EMBL" id="HIW78727.1"/>
    </source>
</evidence>
<gene>
    <name evidence="4" type="primary">yfcE</name>
    <name evidence="4" type="ORF">H9874_06250</name>
</gene>
<dbReference type="Proteomes" id="UP000824264">
    <property type="component" value="Unassembled WGS sequence"/>
</dbReference>
<dbReference type="EC" id="3.1.4.-" evidence="2"/>
<sequence>MRLFIASDLHGSPEAADFVRRRCRELAPDLCVLLGDYLYHGPRNPLPGGYAPQQTVSALAAIETPVLAVRGNCDAEVDLMLLPFAVEDSAAIAADGLRIVAQHGHRLPAFPPVPGVRAGDVVLSGHTHIPRGETIDGVHFWNPGSTTLPKGGFPPSYGLFEDGVFRVFSLDGRLVLEHRPAGN</sequence>
<dbReference type="EMBL" id="DXGI01000230">
    <property type="protein sequence ID" value="HIW78727.1"/>
    <property type="molecule type" value="Genomic_DNA"/>
</dbReference>
<dbReference type="InterPro" id="IPR029052">
    <property type="entry name" value="Metallo-depent_PP-like"/>
</dbReference>
<comment type="cofactor">
    <cofactor evidence="2">
        <name>a divalent metal cation</name>
        <dbReference type="ChEBI" id="CHEBI:60240"/>
    </cofactor>
</comment>
<comment type="caution">
    <text evidence="4">The sequence shown here is derived from an EMBL/GenBank/DDBJ whole genome shotgun (WGS) entry which is preliminary data.</text>
</comment>
<dbReference type="Pfam" id="PF12850">
    <property type="entry name" value="Metallophos_2"/>
    <property type="match status" value="1"/>
</dbReference>
<evidence type="ECO:0000313" key="5">
    <source>
        <dbReference type="Proteomes" id="UP000824264"/>
    </source>
</evidence>
<dbReference type="NCBIfam" id="TIGR00040">
    <property type="entry name" value="yfcE"/>
    <property type="match status" value="1"/>
</dbReference>
<dbReference type="SUPFAM" id="SSF56300">
    <property type="entry name" value="Metallo-dependent phosphatases"/>
    <property type="match status" value="1"/>
</dbReference>
<reference evidence="4" key="2">
    <citation type="submission" date="2021-04" db="EMBL/GenBank/DDBJ databases">
        <authorList>
            <person name="Gilroy R."/>
        </authorList>
    </citation>
    <scope>NUCLEOTIDE SEQUENCE</scope>
    <source>
        <strain evidence="4">ChiSxjej5B17-1746</strain>
    </source>
</reference>
<dbReference type="NCBIfam" id="NF006988">
    <property type="entry name" value="PRK09453.1"/>
    <property type="match status" value="1"/>
</dbReference>